<dbReference type="InterPro" id="IPR038056">
    <property type="entry name" value="YjbR-like_sf"/>
</dbReference>
<sequence>MEHPAVFDPADPVVARVRAICVDYPEFAEVEAWGRPTFRAGKKLFVVMGSSMDRPHTMVFKPDPDERPALLTDDRFFVPPYFGPGGWLGMDLSVEQTDWQFVAELIDTSYRQVALKRQLAALDDLQLR</sequence>
<keyword evidence="2" id="KW-1185">Reference proteome</keyword>
<dbReference type="GO" id="GO:0003677">
    <property type="term" value="F:DNA binding"/>
    <property type="evidence" value="ECO:0007669"/>
    <property type="project" value="UniProtKB-KW"/>
</dbReference>
<dbReference type="OrthoDB" id="8479417at2"/>
<dbReference type="Proteomes" id="UP000270299">
    <property type="component" value="Unassembled WGS sequence"/>
</dbReference>
<dbReference type="Pfam" id="PF04237">
    <property type="entry name" value="YjbR"/>
    <property type="match status" value="1"/>
</dbReference>
<keyword evidence="1" id="KW-0238">DNA-binding</keyword>
<evidence type="ECO:0000313" key="1">
    <source>
        <dbReference type="EMBL" id="RLP71318.1"/>
    </source>
</evidence>
<dbReference type="AlphaFoldDB" id="A0A3L6ZU34"/>
<organism evidence="1 2">
    <name type="scientific">Mycetocola manganoxydans</name>
    <dbReference type="NCBI Taxonomy" id="699879"/>
    <lineage>
        <taxon>Bacteria</taxon>
        <taxon>Bacillati</taxon>
        <taxon>Actinomycetota</taxon>
        <taxon>Actinomycetes</taxon>
        <taxon>Micrococcales</taxon>
        <taxon>Microbacteriaceae</taxon>
        <taxon>Mycetocola</taxon>
    </lineage>
</organism>
<name>A0A3L6ZU34_9MICO</name>
<evidence type="ECO:0000313" key="2">
    <source>
        <dbReference type="Proteomes" id="UP000270299"/>
    </source>
</evidence>
<reference evidence="1 2" key="1">
    <citation type="submission" date="2018-10" db="EMBL/GenBank/DDBJ databases">
        <authorList>
            <person name="Li J."/>
        </authorList>
    </citation>
    <scope>NUCLEOTIDE SEQUENCE [LARGE SCALE GENOMIC DNA]</scope>
    <source>
        <strain evidence="1 2">CCTCC AB209002</strain>
    </source>
</reference>
<dbReference type="EMBL" id="RCUV01000008">
    <property type="protein sequence ID" value="RLP71318.1"/>
    <property type="molecule type" value="Genomic_DNA"/>
</dbReference>
<proteinExistence type="predicted"/>
<comment type="caution">
    <text evidence="1">The sequence shown here is derived from an EMBL/GenBank/DDBJ whole genome shotgun (WGS) entry which is preliminary data.</text>
</comment>
<dbReference type="SUPFAM" id="SSF142906">
    <property type="entry name" value="YjbR-like"/>
    <property type="match status" value="1"/>
</dbReference>
<gene>
    <name evidence="1" type="ORF">D9V29_08140</name>
</gene>
<accession>A0A3L6ZU34</accession>
<dbReference type="InterPro" id="IPR058532">
    <property type="entry name" value="YjbR/MT2646/Rv2570-like"/>
</dbReference>
<dbReference type="Gene3D" id="3.90.1150.30">
    <property type="match status" value="1"/>
</dbReference>
<protein>
    <submittedName>
        <fullName evidence="1">MmcQ/YjbR family DNA-binding protein</fullName>
    </submittedName>
</protein>